<evidence type="ECO:0000313" key="1">
    <source>
        <dbReference type="EMBL" id="MEE2033482.1"/>
    </source>
</evidence>
<comment type="caution">
    <text evidence="1">The sequence shown here is derived from an EMBL/GenBank/DDBJ whole genome shotgun (WGS) entry which is preliminary data.</text>
</comment>
<accession>A0ABU7JTY3</accession>
<proteinExistence type="predicted"/>
<sequence>IDKITFENASRFFGWDPFAHIPREQATVGALRAKAADVDISETSKTEYRRRYELAKS</sequence>
<dbReference type="Proteomes" id="UP001331936">
    <property type="component" value="Unassembled WGS sequence"/>
</dbReference>
<feature type="non-terminal residue" evidence="1">
    <location>
        <position position="1"/>
    </location>
</feature>
<dbReference type="EMBL" id="JAUZMZ010000085">
    <property type="protein sequence ID" value="MEE2033482.1"/>
    <property type="molecule type" value="Genomic_DNA"/>
</dbReference>
<reference evidence="1 2" key="1">
    <citation type="submission" date="2023-08" db="EMBL/GenBank/DDBJ databases">
        <authorList>
            <person name="Girao M."/>
            <person name="Carvalho M.F."/>
        </authorList>
    </citation>
    <scope>NUCLEOTIDE SEQUENCE [LARGE SCALE GENOMIC DNA]</scope>
    <source>
        <strain evidence="1 2">CC-R104</strain>
    </source>
</reference>
<protein>
    <submittedName>
        <fullName evidence="1">Amidohydrolase</fullName>
    </submittedName>
</protein>
<keyword evidence="2" id="KW-1185">Reference proteome</keyword>
<name>A0ABU7JTY3_9NOCA</name>
<organism evidence="1 2">
    <name type="scientific">Rhodococcus chondri</name>
    <dbReference type="NCBI Taxonomy" id="3065941"/>
    <lineage>
        <taxon>Bacteria</taxon>
        <taxon>Bacillati</taxon>
        <taxon>Actinomycetota</taxon>
        <taxon>Actinomycetes</taxon>
        <taxon>Mycobacteriales</taxon>
        <taxon>Nocardiaceae</taxon>
        <taxon>Rhodococcus</taxon>
    </lineage>
</organism>
<gene>
    <name evidence="1" type="ORF">Q8814_15385</name>
</gene>
<evidence type="ECO:0000313" key="2">
    <source>
        <dbReference type="Proteomes" id="UP001331936"/>
    </source>
</evidence>